<evidence type="ECO:0000256" key="1">
    <source>
        <dbReference type="SAM" id="Phobius"/>
    </source>
</evidence>
<dbReference type="OrthoDB" id="9801633at2"/>
<keyword evidence="3" id="KW-1185">Reference proteome</keyword>
<dbReference type="InterPro" id="IPR019074">
    <property type="entry name" value="YabQ"/>
</dbReference>
<evidence type="ECO:0000313" key="3">
    <source>
        <dbReference type="Proteomes" id="UP000199659"/>
    </source>
</evidence>
<feature type="transmembrane region" description="Helical" evidence="1">
    <location>
        <begin position="41"/>
        <end position="63"/>
    </location>
</feature>
<dbReference type="AlphaFoldDB" id="A0A1I6IYH2"/>
<proteinExistence type="predicted"/>
<dbReference type="Proteomes" id="UP000199659">
    <property type="component" value="Unassembled WGS sequence"/>
</dbReference>
<sequence>MIEEMKKEVVFFLSSLLLGIIILIVYDILRIIRRILPHAKWVCALEDIIFWIASAISMFYLMYEQNSGIIRSFSIFGMCLGMFWYHAAVSEWLVKSMTGLIKKIIRFIKKMTAIIMKPVVWLIRRAKWFGFFVIKHMKKPLRAAIKALKKVWKTVKIAVTKK</sequence>
<name>A0A1I6IYH2_9FIRM</name>
<dbReference type="Pfam" id="PF09578">
    <property type="entry name" value="Spore_YabQ"/>
    <property type="match status" value="1"/>
</dbReference>
<dbReference type="RefSeq" id="WP_092559838.1">
    <property type="nucleotide sequence ID" value="NZ_FOYZ01000004.1"/>
</dbReference>
<keyword evidence="1" id="KW-0472">Membrane</keyword>
<gene>
    <name evidence="2" type="ORF">SAMN05661086_01244</name>
</gene>
<evidence type="ECO:0000313" key="2">
    <source>
        <dbReference type="EMBL" id="SFR71681.1"/>
    </source>
</evidence>
<feature type="transmembrane region" description="Helical" evidence="1">
    <location>
        <begin position="69"/>
        <end position="94"/>
    </location>
</feature>
<keyword evidence="1" id="KW-0812">Transmembrane</keyword>
<protein>
    <submittedName>
        <fullName evidence="2">Spore cortex biosynthesis protein YabQ</fullName>
    </submittedName>
</protein>
<dbReference type="STRING" id="37658.SAMN05661086_01244"/>
<keyword evidence="1" id="KW-1133">Transmembrane helix</keyword>
<organism evidence="2 3">
    <name type="scientific">Anaeromicropila populeti</name>
    <dbReference type="NCBI Taxonomy" id="37658"/>
    <lineage>
        <taxon>Bacteria</taxon>
        <taxon>Bacillati</taxon>
        <taxon>Bacillota</taxon>
        <taxon>Clostridia</taxon>
        <taxon>Lachnospirales</taxon>
        <taxon>Lachnospiraceae</taxon>
        <taxon>Anaeromicropila</taxon>
    </lineage>
</organism>
<dbReference type="NCBIfam" id="TIGR02893">
    <property type="entry name" value="spore_yabQ"/>
    <property type="match status" value="1"/>
</dbReference>
<reference evidence="2 3" key="1">
    <citation type="submission" date="2016-10" db="EMBL/GenBank/DDBJ databases">
        <authorList>
            <person name="de Groot N.N."/>
        </authorList>
    </citation>
    <scope>NUCLEOTIDE SEQUENCE [LARGE SCALE GENOMIC DNA]</scope>
    <source>
        <strain evidence="2 3">743A</strain>
    </source>
</reference>
<dbReference type="EMBL" id="FOYZ01000004">
    <property type="protein sequence ID" value="SFR71681.1"/>
    <property type="molecule type" value="Genomic_DNA"/>
</dbReference>
<accession>A0A1I6IYH2</accession>
<feature type="transmembrane region" description="Helical" evidence="1">
    <location>
        <begin position="12"/>
        <end position="29"/>
    </location>
</feature>